<feature type="domain" description="PatG C-terminal" evidence="1">
    <location>
        <begin position="198"/>
        <end position="309"/>
    </location>
</feature>
<dbReference type="Pfam" id="PF18065">
    <property type="entry name" value="PatG_C"/>
    <property type="match status" value="1"/>
</dbReference>
<dbReference type="InterPro" id="IPR040636">
    <property type="entry name" value="PatG_C"/>
</dbReference>
<evidence type="ECO:0000313" key="2">
    <source>
        <dbReference type="EMBL" id="MZP41905.1"/>
    </source>
</evidence>
<dbReference type="OrthoDB" id="4174481at2"/>
<reference evidence="2 3" key="1">
    <citation type="submission" date="2020-01" db="EMBL/GenBank/DDBJ databases">
        <title>Whole genome sequence of Heliobacterium gestii DSM 11169.</title>
        <authorList>
            <person name="Kyndt J.A."/>
            <person name="Meyer T.E."/>
        </authorList>
    </citation>
    <scope>NUCLEOTIDE SEQUENCE [LARGE SCALE GENOMIC DNA]</scope>
    <source>
        <strain evidence="2 3">DSM 11169</strain>
    </source>
</reference>
<dbReference type="RefSeq" id="WP_161260499.1">
    <property type="nucleotide sequence ID" value="NZ_JAFBDC010000002.1"/>
</dbReference>
<evidence type="ECO:0000259" key="1">
    <source>
        <dbReference type="Pfam" id="PF18065"/>
    </source>
</evidence>
<keyword evidence="3" id="KW-1185">Reference proteome</keyword>
<dbReference type="EMBL" id="WXEX01000002">
    <property type="protein sequence ID" value="MZP41905.1"/>
    <property type="molecule type" value="Genomic_DNA"/>
</dbReference>
<organism evidence="2 3">
    <name type="scientific">Heliomicrobium gestii</name>
    <name type="common">Heliobacterium gestii</name>
    <dbReference type="NCBI Taxonomy" id="2699"/>
    <lineage>
        <taxon>Bacteria</taxon>
        <taxon>Bacillati</taxon>
        <taxon>Bacillota</taxon>
        <taxon>Clostridia</taxon>
        <taxon>Eubacteriales</taxon>
        <taxon>Heliobacteriaceae</taxon>
        <taxon>Heliomicrobium</taxon>
    </lineage>
</organism>
<gene>
    <name evidence="2" type="ORF">GTO89_02510</name>
</gene>
<sequence>MNDQVTEKNLSAGVEEACPVSGGIMPEMEAAQPLMMPEVSPNLGKMPQTNHPYAGVAKQYIYAIGQIRPQFPTESVKREVTRLSSSLRGVTPDDNVLFSVLSQARNAALAREICWVLQIDGCVDSYILQARSPIELTEIIGYTEADYPKKRKHVLVIGVRGPVASPKMCNDLQLPILFCNQVTPFTEEDFVQYVSGKTKVDEKIVAATFSQLLAFTDNAGNTDVHRAINYVILKYDAVYKMAKAMLQDSNNPYTLAKVWGRPANAQGNRSIVEIIFTYEDRYLGDEAHWYCRVDVSDQFPFLVTPLARFYPGP</sequence>
<proteinExistence type="predicted"/>
<accession>A0A845LBL5</accession>
<name>A0A845LBL5_HELGE</name>
<comment type="caution">
    <text evidence="2">The sequence shown here is derived from an EMBL/GenBank/DDBJ whole genome shotgun (WGS) entry which is preliminary data.</text>
</comment>
<protein>
    <recommendedName>
        <fullName evidence="1">PatG C-terminal domain-containing protein</fullName>
    </recommendedName>
</protein>
<evidence type="ECO:0000313" key="3">
    <source>
        <dbReference type="Proteomes" id="UP000471031"/>
    </source>
</evidence>
<dbReference type="AlphaFoldDB" id="A0A845LBL5"/>
<dbReference type="Proteomes" id="UP000471031">
    <property type="component" value="Unassembled WGS sequence"/>
</dbReference>